<protein>
    <submittedName>
        <fullName evidence="2">Uncharacterized protein</fullName>
    </submittedName>
</protein>
<feature type="compositionally biased region" description="Polar residues" evidence="1">
    <location>
        <begin position="79"/>
        <end position="94"/>
    </location>
</feature>
<evidence type="ECO:0000256" key="1">
    <source>
        <dbReference type="SAM" id="MobiDB-lite"/>
    </source>
</evidence>
<organism evidence="2 3">
    <name type="scientific">Pseudomonas fluorescens</name>
    <dbReference type="NCBI Taxonomy" id="294"/>
    <lineage>
        <taxon>Bacteria</taxon>
        <taxon>Pseudomonadati</taxon>
        <taxon>Pseudomonadota</taxon>
        <taxon>Gammaproteobacteria</taxon>
        <taxon>Pseudomonadales</taxon>
        <taxon>Pseudomonadaceae</taxon>
        <taxon>Pseudomonas</taxon>
    </lineage>
</organism>
<sequence length="173" mass="18272">MAASLTNLPDKRTVKGRSIRYATFPCRVYISNLPKKSPVARELASARLRSSGKSIACGVPDNLRRPVLGPLRSPAGASSLATKSTASISTPETTKATRRWPLFGEASAKREAYLIAQPVSSDNALPMSASERTVLTPASSRAANFSSAVPLPPEMIAPAWPMRLPAGAVTPAM</sequence>
<dbReference type="AlphaFoldDB" id="A0A5E7JIY0"/>
<evidence type="ECO:0000313" key="3">
    <source>
        <dbReference type="Proteomes" id="UP000349468"/>
    </source>
</evidence>
<reference evidence="2 3" key="1">
    <citation type="submission" date="2019-09" db="EMBL/GenBank/DDBJ databases">
        <authorList>
            <person name="Chandra G."/>
            <person name="Truman W A."/>
        </authorList>
    </citation>
    <scope>NUCLEOTIDE SEQUENCE [LARGE SCALE GENOMIC DNA]</scope>
    <source>
        <strain evidence="2">PS870</strain>
    </source>
</reference>
<name>A0A5E7JIY0_PSEFL</name>
<dbReference type="Proteomes" id="UP000349468">
    <property type="component" value="Unassembled WGS sequence"/>
</dbReference>
<feature type="region of interest" description="Disordered" evidence="1">
    <location>
        <begin position="74"/>
        <end position="95"/>
    </location>
</feature>
<gene>
    <name evidence="2" type="ORF">PS870_02230</name>
</gene>
<evidence type="ECO:0000313" key="2">
    <source>
        <dbReference type="EMBL" id="VVO89431.1"/>
    </source>
</evidence>
<accession>A0A5E7JIY0</accession>
<proteinExistence type="predicted"/>
<dbReference type="EMBL" id="CABVIK010000006">
    <property type="protein sequence ID" value="VVO89431.1"/>
    <property type="molecule type" value="Genomic_DNA"/>
</dbReference>